<dbReference type="EMBL" id="VEPV01000003">
    <property type="protein sequence ID" value="TNP15430.1"/>
    <property type="molecule type" value="Genomic_DNA"/>
</dbReference>
<evidence type="ECO:0000313" key="3">
    <source>
        <dbReference type="Proteomes" id="UP000312495"/>
    </source>
</evidence>
<proteinExistence type="predicted"/>
<reference evidence="2 3" key="1">
    <citation type="submission" date="2019-06" db="EMBL/GenBank/DDBJ databases">
        <title>Biocontrol Bacillus strains from Vietnam.</title>
        <authorList>
            <person name="Borriss R."/>
            <person name="Lasch P."/>
            <person name="Thanh Tam L.T."/>
            <person name="Luong P.T."/>
            <person name="Phuong Thao L.T."/>
            <person name="Kim Chung L.T."/>
        </authorList>
    </citation>
    <scope>NUCLEOTIDE SEQUENCE [LARGE SCALE GENOMIC DNA]</scope>
    <source>
        <strain evidence="2 3">SN1</strain>
    </source>
</reference>
<evidence type="ECO:0000313" key="2">
    <source>
        <dbReference type="EMBL" id="TNP15430.1"/>
    </source>
</evidence>
<dbReference type="Pfam" id="PF04266">
    <property type="entry name" value="ASCH"/>
    <property type="match status" value="1"/>
</dbReference>
<name>A0A5C5A7C7_9BACI</name>
<dbReference type="SUPFAM" id="SSF88697">
    <property type="entry name" value="PUA domain-like"/>
    <property type="match status" value="1"/>
</dbReference>
<dbReference type="InterPro" id="IPR007374">
    <property type="entry name" value="ASCH_domain"/>
</dbReference>
<evidence type="ECO:0000259" key="1">
    <source>
        <dbReference type="SMART" id="SM01022"/>
    </source>
</evidence>
<comment type="caution">
    <text evidence="2">The sequence shown here is derived from an EMBL/GenBank/DDBJ whole genome shotgun (WGS) entry which is preliminary data.</text>
</comment>
<sequence length="128" mass="15026">MKVLLSIKPEFVQEIISGKKRFEYRKNIFKRKDISSIVVYATKPYGKVVGEFEIENILIDEPENIWRKTKDYSGITQKYFNSYFEGKRTGVAIQIKEFKEYVKPLDLIEFDHNIKVAPQSFCYTNGGL</sequence>
<feature type="domain" description="ASCH" evidence="1">
    <location>
        <begin position="5"/>
        <end position="98"/>
    </location>
</feature>
<gene>
    <name evidence="2" type="ORF">FHY71_11540</name>
</gene>
<organism evidence="2 3">
    <name type="scientific">Bacillus tropicus</name>
    <dbReference type="NCBI Taxonomy" id="2026188"/>
    <lineage>
        <taxon>Bacteria</taxon>
        <taxon>Bacillati</taxon>
        <taxon>Bacillota</taxon>
        <taxon>Bacilli</taxon>
        <taxon>Bacillales</taxon>
        <taxon>Bacillaceae</taxon>
        <taxon>Bacillus</taxon>
        <taxon>Bacillus cereus group</taxon>
    </lineage>
</organism>
<dbReference type="InterPro" id="IPR015947">
    <property type="entry name" value="PUA-like_sf"/>
</dbReference>
<dbReference type="AlphaFoldDB" id="A0A5C5A7C7"/>
<accession>A0A5C5A7C7</accession>
<dbReference type="Proteomes" id="UP000312495">
    <property type="component" value="Unassembled WGS sequence"/>
</dbReference>
<dbReference type="SMART" id="SM01022">
    <property type="entry name" value="ASCH"/>
    <property type="match status" value="1"/>
</dbReference>
<protein>
    <submittedName>
        <fullName evidence="2">ASCH domain-containing protein</fullName>
    </submittedName>
</protein>
<dbReference type="Gene3D" id="2.30.130.30">
    <property type="entry name" value="Hypothetical protein"/>
    <property type="match status" value="1"/>
</dbReference>
<dbReference type="RefSeq" id="WP_000866324.1">
    <property type="nucleotide sequence ID" value="NZ_JBCMHD010000011.1"/>
</dbReference>